<dbReference type="Gene3D" id="1.20.1070.10">
    <property type="entry name" value="Rhodopsin 7-helix transmembrane proteins"/>
    <property type="match status" value="1"/>
</dbReference>
<keyword evidence="2 5" id="KW-0812">Transmembrane</keyword>
<dbReference type="PANTHER" id="PTHR45620:SF42">
    <property type="entry name" value="G-PROTEIN COUPLED RECEPTOR SEB-2"/>
    <property type="match status" value="1"/>
</dbReference>
<keyword evidence="4 5" id="KW-0472">Membrane</keyword>
<accession>A0ABD0JQW5</accession>
<feature type="transmembrane region" description="Helical" evidence="5">
    <location>
        <begin position="40"/>
        <end position="60"/>
    </location>
</feature>
<evidence type="ECO:0000313" key="7">
    <source>
        <dbReference type="EMBL" id="KAK7477488.1"/>
    </source>
</evidence>
<feature type="non-terminal residue" evidence="7">
    <location>
        <position position="1"/>
    </location>
</feature>
<organism evidence="7 8">
    <name type="scientific">Batillaria attramentaria</name>
    <dbReference type="NCBI Taxonomy" id="370345"/>
    <lineage>
        <taxon>Eukaryota</taxon>
        <taxon>Metazoa</taxon>
        <taxon>Spiralia</taxon>
        <taxon>Lophotrochozoa</taxon>
        <taxon>Mollusca</taxon>
        <taxon>Gastropoda</taxon>
        <taxon>Caenogastropoda</taxon>
        <taxon>Sorbeoconcha</taxon>
        <taxon>Cerithioidea</taxon>
        <taxon>Batillariidae</taxon>
        <taxon>Batillaria</taxon>
    </lineage>
</organism>
<keyword evidence="8" id="KW-1185">Reference proteome</keyword>
<evidence type="ECO:0000256" key="2">
    <source>
        <dbReference type="ARBA" id="ARBA00022692"/>
    </source>
</evidence>
<dbReference type="GO" id="GO:0016020">
    <property type="term" value="C:membrane"/>
    <property type="evidence" value="ECO:0007669"/>
    <property type="project" value="UniProtKB-SubCell"/>
</dbReference>
<feature type="transmembrane region" description="Helical" evidence="5">
    <location>
        <begin position="6"/>
        <end position="26"/>
    </location>
</feature>
<proteinExistence type="predicted"/>
<evidence type="ECO:0000256" key="5">
    <source>
        <dbReference type="SAM" id="Phobius"/>
    </source>
</evidence>
<dbReference type="Proteomes" id="UP001519460">
    <property type="component" value="Unassembled WGS sequence"/>
</dbReference>
<dbReference type="InterPro" id="IPR017981">
    <property type="entry name" value="GPCR_2-like_7TM"/>
</dbReference>
<name>A0ABD0JQW5_9CAEN</name>
<gene>
    <name evidence="7" type="ORF">BaRGS_00031252</name>
</gene>
<evidence type="ECO:0000256" key="3">
    <source>
        <dbReference type="ARBA" id="ARBA00022989"/>
    </source>
</evidence>
<dbReference type="PANTHER" id="PTHR45620">
    <property type="entry name" value="PDF RECEPTOR-LIKE PROTEIN-RELATED"/>
    <property type="match status" value="1"/>
</dbReference>
<dbReference type="AlphaFoldDB" id="A0ABD0JQW5"/>
<evidence type="ECO:0000256" key="1">
    <source>
        <dbReference type="ARBA" id="ARBA00004141"/>
    </source>
</evidence>
<dbReference type="Pfam" id="PF00002">
    <property type="entry name" value="7tm_2"/>
    <property type="match status" value="1"/>
</dbReference>
<dbReference type="PRINTS" id="PR00249">
    <property type="entry name" value="GPCRSECRETIN"/>
</dbReference>
<feature type="transmembrane region" description="Helical" evidence="5">
    <location>
        <begin position="72"/>
        <end position="95"/>
    </location>
</feature>
<evidence type="ECO:0000256" key="4">
    <source>
        <dbReference type="ARBA" id="ARBA00023136"/>
    </source>
</evidence>
<comment type="subcellular location">
    <subcellularLocation>
        <location evidence="1">Membrane</location>
        <topology evidence="1">Multi-pass membrane protein</topology>
    </subcellularLocation>
</comment>
<keyword evidence="3 5" id="KW-1133">Transmembrane helix</keyword>
<dbReference type="EMBL" id="JACVVK020000348">
    <property type="protein sequence ID" value="KAK7477488.1"/>
    <property type="molecule type" value="Genomic_DNA"/>
</dbReference>
<dbReference type="PROSITE" id="PS50261">
    <property type="entry name" value="G_PROTEIN_RECEP_F2_4"/>
    <property type="match status" value="1"/>
</dbReference>
<sequence>WIVFGPVIVSVVVNILILINLVRLLVTKLRQVPDAPQSRMAVRATLILVPLFGLQVLVFPVKPEEGTTLSDVYHYCIALIVSLQGALVSIMYCFCNGEVTSLLRRKWHQHRLMTGHVRKNTALTSSTYTEGYSVVNTSLRDLSTQKSKVATDLHNKDKGLVSMQFAVLRLGLSVD</sequence>
<evidence type="ECO:0000313" key="8">
    <source>
        <dbReference type="Proteomes" id="UP001519460"/>
    </source>
</evidence>
<dbReference type="InterPro" id="IPR000832">
    <property type="entry name" value="GPCR_2_secretin-like"/>
</dbReference>
<dbReference type="InterPro" id="IPR050332">
    <property type="entry name" value="GPCR_2"/>
</dbReference>
<evidence type="ECO:0000259" key="6">
    <source>
        <dbReference type="PROSITE" id="PS50261"/>
    </source>
</evidence>
<comment type="caution">
    <text evidence="7">The sequence shown here is derived from an EMBL/GenBank/DDBJ whole genome shotgun (WGS) entry which is preliminary data.</text>
</comment>
<feature type="domain" description="G-protein coupled receptors family 2 profile 2" evidence="6">
    <location>
        <begin position="1"/>
        <end position="96"/>
    </location>
</feature>
<reference evidence="7 8" key="1">
    <citation type="journal article" date="2023" name="Sci. Data">
        <title>Genome assembly of the Korean intertidal mud-creeper Batillaria attramentaria.</title>
        <authorList>
            <person name="Patra A.K."/>
            <person name="Ho P.T."/>
            <person name="Jun S."/>
            <person name="Lee S.J."/>
            <person name="Kim Y."/>
            <person name="Won Y.J."/>
        </authorList>
    </citation>
    <scope>NUCLEOTIDE SEQUENCE [LARGE SCALE GENOMIC DNA]</scope>
    <source>
        <strain evidence="7">Wonlab-2016</strain>
    </source>
</reference>
<protein>
    <recommendedName>
        <fullName evidence="6">G-protein coupled receptors family 2 profile 2 domain-containing protein</fullName>
    </recommendedName>
</protein>